<dbReference type="InterPro" id="IPR007837">
    <property type="entry name" value="DinB"/>
</dbReference>
<dbReference type="KEGG" id="talb:FTW19_24465"/>
<name>A0A5B9EIJ2_9BACT</name>
<dbReference type="OrthoDB" id="119432at2"/>
<evidence type="ECO:0000256" key="1">
    <source>
        <dbReference type="ARBA" id="ARBA00008635"/>
    </source>
</evidence>
<dbReference type="SUPFAM" id="SSF109854">
    <property type="entry name" value="DinB/YfiT-like putative metalloenzymes"/>
    <property type="match status" value="1"/>
</dbReference>
<evidence type="ECO:0000313" key="4">
    <source>
        <dbReference type="EMBL" id="QEE30875.1"/>
    </source>
</evidence>
<dbReference type="InterPro" id="IPR034660">
    <property type="entry name" value="DinB/YfiT-like"/>
</dbReference>
<keyword evidence="5" id="KW-1185">Reference proteome</keyword>
<gene>
    <name evidence="4" type="ORF">FTW19_24465</name>
</gene>
<dbReference type="Gene3D" id="1.20.120.450">
    <property type="entry name" value="dinb family like domain"/>
    <property type="match status" value="1"/>
</dbReference>
<dbReference type="Pfam" id="PF05163">
    <property type="entry name" value="DinB"/>
    <property type="match status" value="1"/>
</dbReference>
<proteinExistence type="inferred from homology"/>
<evidence type="ECO:0000313" key="5">
    <source>
        <dbReference type="Proteomes" id="UP000321820"/>
    </source>
</evidence>
<organism evidence="4 5">
    <name type="scientific">Terriglobus albidus</name>
    <dbReference type="NCBI Taxonomy" id="1592106"/>
    <lineage>
        <taxon>Bacteria</taxon>
        <taxon>Pseudomonadati</taxon>
        <taxon>Acidobacteriota</taxon>
        <taxon>Terriglobia</taxon>
        <taxon>Terriglobales</taxon>
        <taxon>Acidobacteriaceae</taxon>
        <taxon>Terriglobus</taxon>
    </lineage>
</organism>
<feature type="binding site" evidence="3">
    <location>
        <position position="48"/>
    </location>
    <ligand>
        <name>a divalent metal cation</name>
        <dbReference type="ChEBI" id="CHEBI:60240"/>
    </ligand>
</feature>
<protein>
    <recommendedName>
        <fullName evidence="6">Damage-inducible protein DinB</fullName>
    </recommendedName>
</protein>
<dbReference type="EMBL" id="CP042806">
    <property type="protein sequence ID" value="QEE30875.1"/>
    <property type="molecule type" value="Genomic_DNA"/>
</dbReference>
<dbReference type="Proteomes" id="UP000321820">
    <property type="component" value="Chromosome"/>
</dbReference>
<dbReference type="AlphaFoldDB" id="A0A5B9EIJ2"/>
<dbReference type="GO" id="GO:0046872">
    <property type="term" value="F:metal ion binding"/>
    <property type="evidence" value="ECO:0007669"/>
    <property type="project" value="UniProtKB-KW"/>
</dbReference>
<evidence type="ECO:0000256" key="2">
    <source>
        <dbReference type="ARBA" id="ARBA00022723"/>
    </source>
</evidence>
<evidence type="ECO:0000256" key="3">
    <source>
        <dbReference type="PIRSR" id="PIRSR607837-1"/>
    </source>
</evidence>
<comment type="similarity">
    <text evidence="1">Belongs to the DinB family.</text>
</comment>
<sequence>MRIADVLLADYDTEIRSAQRLFERLPSIEKADWKPHEKSMLFGKLVMHVATLPGFGAMVLSEPILDMAQGKIPSFAYESPAQASAVLADLAAKTRKLLANIPDEEMETTWQLKFHDRVFFTGSRILAYRTMFFNHFVHHRAQLGVYLRLLEVPIPGMYGPSADEPINLG</sequence>
<dbReference type="RefSeq" id="WP_147650171.1">
    <property type="nucleotide sequence ID" value="NZ_CP042806.1"/>
</dbReference>
<feature type="binding site" evidence="3">
    <location>
        <position position="135"/>
    </location>
    <ligand>
        <name>a divalent metal cation</name>
        <dbReference type="ChEBI" id="CHEBI:60240"/>
    </ligand>
</feature>
<reference evidence="4 5" key="1">
    <citation type="submission" date="2019-08" db="EMBL/GenBank/DDBJ databases">
        <title>Complete genome sequence of Terriglobus albidus strain ORNL.</title>
        <authorList>
            <person name="Podar M."/>
        </authorList>
    </citation>
    <scope>NUCLEOTIDE SEQUENCE [LARGE SCALE GENOMIC DNA]</scope>
    <source>
        <strain evidence="4 5">ORNL</strain>
    </source>
</reference>
<accession>A0A5B9EIJ2</accession>
<keyword evidence="2 3" id="KW-0479">Metal-binding</keyword>
<feature type="binding site" evidence="3">
    <location>
        <position position="139"/>
    </location>
    <ligand>
        <name>a divalent metal cation</name>
        <dbReference type="ChEBI" id="CHEBI:60240"/>
    </ligand>
</feature>
<evidence type="ECO:0008006" key="6">
    <source>
        <dbReference type="Google" id="ProtNLM"/>
    </source>
</evidence>